<proteinExistence type="inferred from homology"/>
<feature type="domain" description="SHSP" evidence="4">
    <location>
        <begin position="70"/>
        <end position="181"/>
    </location>
</feature>
<evidence type="ECO:0000313" key="5">
    <source>
        <dbReference type="EMBL" id="CAK8679941.1"/>
    </source>
</evidence>
<evidence type="ECO:0000256" key="1">
    <source>
        <dbReference type="PROSITE-ProRule" id="PRU00285"/>
    </source>
</evidence>
<evidence type="ECO:0000259" key="4">
    <source>
        <dbReference type="PROSITE" id="PS01031"/>
    </source>
</evidence>
<dbReference type="PANTHER" id="PTHR45640">
    <property type="entry name" value="HEAT SHOCK PROTEIN HSP-12.2-RELATED"/>
    <property type="match status" value="1"/>
</dbReference>
<dbReference type="SUPFAM" id="SSF49764">
    <property type="entry name" value="HSP20-like chaperones"/>
    <property type="match status" value="1"/>
</dbReference>
<dbReference type="InterPro" id="IPR002068">
    <property type="entry name" value="A-crystallin/Hsp20_dom"/>
</dbReference>
<dbReference type="Proteomes" id="UP001642483">
    <property type="component" value="Unassembled WGS sequence"/>
</dbReference>
<name>A0ABP0FMK9_CLALP</name>
<feature type="region of interest" description="Disordered" evidence="3">
    <location>
        <begin position="57"/>
        <end position="84"/>
    </location>
</feature>
<evidence type="ECO:0000313" key="6">
    <source>
        <dbReference type="Proteomes" id="UP001642483"/>
    </source>
</evidence>
<reference evidence="5 6" key="1">
    <citation type="submission" date="2024-02" db="EMBL/GenBank/DDBJ databases">
        <authorList>
            <person name="Daric V."/>
            <person name="Darras S."/>
        </authorList>
    </citation>
    <scope>NUCLEOTIDE SEQUENCE [LARGE SCALE GENOMIC DNA]</scope>
</reference>
<evidence type="ECO:0000256" key="2">
    <source>
        <dbReference type="RuleBase" id="RU003616"/>
    </source>
</evidence>
<accession>A0ABP0FMK9</accession>
<dbReference type="CDD" id="cd06526">
    <property type="entry name" value="metazoan_ACD"/>
    <property type="match status" value="1"/>
</dbReference>
<sequence length="193" mass="22590">MAIRFVHPSWDLSNYDPFGWFDDEEDLIFPPRWRRRRGRQSPFSDWERFLTGGPQYQGRRRRAEVESQGQGDSTLVPTEGPDSDEKNFKYHYDLSSFQPKDIKVKTVGRKLVVEADSEEHTDHEGMQSYCRRHYHRSLQLPENVKPENVKSTITDKGILRISAPFLALPPPQEQEMEIEIQREQEAVKDSAEA</sequence>
<organism evidence="5 6">
    <name type="scientific">Clavelina lepadiformis</name>
    <name type="common">Light-bulb sea squirt</name>
    <name type="synonym">Ascidia lepadiformis</name>
    <dbReference type="NCBI Taxonomy" id="159417"/>
    <lineage>
        <taxon>Eukaryota</taxon>
        <taxon>Metazoa</taxon>
        <taxon>Chordata</taxon>
        <taxon>Tunicata</taxon>
        <taxon>Ascidiacea</taxon>
        <taxon>Aplousobranchia</taxon>
        <taxon>Clavelinidae</taxon>
        <taxon>Clavelina</taxon>
    </lineage>
</organism>
<comment type="similarity">
    <text evidence="1 2">Belongs to the small heat shock protein (HSP20) family.</text>
</comment>
<dbReference type="InterPro" id="IPR001436">
    <property type="entry name" value="Alpha-crystallin/sHSP_animal"/>
</dbReference>
<dbReference type="PANTHER" id="PTHR45640:SF26">
    <property type="entry name" value="RE23625P"/>
    <property type="match status" value="1"/>
</dbReference>
<gene>
    <name evidence="5" type="ORF">CVLEPA_LOCUS10181</name>
</gene>
<dbReference type="Gene3D" id="2.60.40.790">
    <property type="match status" value="1"/>
</dbReference>
<comment type="caution">
    <text evidence="5">The sequence shown here is derived from an EMBL/GenBank/DDBJ whole genome shotgun (WGS) entry which is preliminary data.</text>
</comment>
<feature type="compositionally biased region" description="Polar residues" evidence="3">
    <location>
        <begin position="67"/>
        <end position="76"/>
    </location>
</feature>
<protein>
    <recommendedName>
        <fullName evidence="4">SHSP domain-containing protein</fullName>
    </recommendedName>
</protein>
<evidence type="ECO:0000256" key="3">
    <source>
        <dbReference type="SAM" id="MobiDB-lite"/>
    </source>
</evidence>
<dbReference type="EMBL" id="CAWYQH010000068">
    <property type="protein sequence ID" value="CAK8679941.1"/>
    <property type="molecule type" value="Genomic_DNA"/>
</dbReference>
<dbReference type="Pfam" id="PF00011">
    <property type="entry name" value="HSP20"/>
    <property type="match status" value="1"/>
</dbReference>
<dbReference type="PROSITE" id="PS01031">
    <property type="entry name" value="SHSP"/>
    <property type="match status" value="1"/>
</dbReference>
<keyword evidence="6" id="KW-1185">Reference proteome</keyword>
<dbReference type="InterPro" id="IPR008978">
    <property type="entry name" value="HSP20-like_chaperone"/>
</dbReference>